<evidence type="ECO:0000259" key="1">
    <source>
        <dbReference type="Pfam" id="PF01408"/>
    </source>
</evidence>
<dbReference type="SUPFAM" id="SSF55347">
    <property type="entry name" value="Glyceraldehyde-3-phosphate dehydrogenase-like, C-terminal domain"/>
    <property type="match status" value="1"/>
</dbReference>
<dbReference type="GO" id="GO:0000166">
    <property type="term" value="F:nucleotide binding"/>
    <property type="evidence" value="ECO:0007669"/>
    <property type="project" value="InterPro"/>
</dbReference>
<reference evidence="3 4" key="1">
    <citation type="journal article" date="2022" name="Microbiol. Resour. Announc.">
        <title>Complete Genome Sequence of the Hyperthermophilic and Acidophilic Archaeon Saccharolobus caldissimus Strain HS-3T.</title>
        <authorList>
            <person name="Sakai H.D."/>
            <person name="Kurosawa N."/>
        </authorList>
    </citation>
    <scope>NUCLEOTIDE SEQUENCE [LARGE SCALE GENOMIC DNA]</scope>
    <source>
        <strain evidence="3 4">JCM32116</strain>
    </source>
</reference>
<dbReference type="PANTHER" id="PTHR43377:SF1">
    <property type="entry name" value="BILIVERDIN REDUCTASE A"/>
    <property type="match status" value="1"/>
</dbReference>
<keyword evidence="4" id="KW-1185">Reference proteome</keyword>
<feature type="domain" description="GFO/IDH/MocA-like oxidoreductase" evidence="2">
    <location>
        <begin position="134"/>
        <end position="273"/>
    </location>
</feature>
<name>A0AAQ4CW35_9CREN</name>
<dbReference type="Gene3D" id="3.40.50.720">
    <property type="entry name" value="NAD(P)-binding Rossmann-like Domain"/>
    <property type="match status" value="1"/>
</dbReference>
<accession>A0AAQ4CW35</accession>
<dbReference type="SUPFAM" id="SSF51735">
    <property type="entry name" value="NAD(P)-binding Rossmann-fold domains"/>
    <property type="match status" value="1"/>
</dbReference>
<dbReference type="GeneID" id="68867756"/>
<dbReference type="Gene3D" id="3.30.360.10">
    <property type="entry name" value="Dihydrodipicolinate Reductase, domain 2"/>
    <property type="match status" value="1"/>
</dbReference>
<dbReference type="Proteomes" id="UP001319921">
    <property type="component" value="Chromosome"/>
</dbReference>
<dbReference type="InterPro" id="IPR036291">
    <property type="entry name" value="NAD(P)-bd_dom_sf"/>
</dbReference>
<proteinExistence type="predicted"/>
<evidence type="ECO:0000313" key="3">
    <source>
        <dbReference type="EMBL" id="BDC00017.1"/>
    </source>
</evidence>
<dbReference type="EMBL" id="AP025226">
    <property type="protein sequence ID" value="BDC00017.1"/>
    <property type="molecule type" value="Genomic_DNA"/>
</dbReference>
<dbReference type="RefSeq" id="WP_229570667.1">
    <property type="nucleotide sequence ID" value="NZ_AP025226.1"/>
</dbReference>
<dbReference type="InterPro" id="IPR055170">
    <property type="entry name" value="GFO_IDH_MocA-like_dom"/>
</dbReference>
<evidence type="ECO:0000313" key="4">
    <source>
        <dbReference type="Proteomes" id="UP001319921"/>
    </source>
</evidence>
<dbReference type="KEGG" id="scas:SACC_30330"/>
<dbReference type="PANTHER" id="PTHR43377">
    <property type="entry name" value="BILIVERDIN REDUCTASE A"/>
    <property type="match status" value="1"/>
</dbReference>
<evidence type="ECO:0000259" key="2">
    <source>
        <dbReference type="Pfam" id="PF22725"/>
    </source>
</evidence>
<dbReference type="InterPro" id="IPR000683">
    <property type="entry name" value="Gfo/Idh/MocA-like_OxRdtase_N"/>
</dbReference>
<feature type="domain" description="Gfo/Idh/MocA-like oxidoreductase N-terminal" evidence="1">
    <location>
        <begin position="3"/>
        <end position="122"/>
    </location>
</feature>
<dbReference type="Pfam" id="PF22725">
    <property type="entry name" value="GFO_IDH_MocA_C3"/>
    <property type="match status" value="1"/>
</dbReference>
<sequence length="358" mass="39915">MKIRYGVIGVGGHGRNRHLIPLTKLSEVEIVAVSDINKQRCEEVASQFKVKCYQDYMEMLDKEGLDAVSIVTPTGLHSKIAIDVLNKGVNVLVDKPLGANLEEVINVVKAAKRRGSKLMIGYWSRFSPALQFGKEIMENGLLGEPYIAYGYLVRRRGIPGIPTFIDKSLSGGRGALLDIGCYVLDNLLTLLRFRKPLSIMGKVYTKFGNREDEVKFNWGNWNAKEFSLDDYAVGYVRLEDEISLILEVGWAANVSHNEEKGYIRVLGDRGGLEGVGNEAILDISFHGRTKNFLIDTKPVLKKVDMALEMIKAFVKSIIEDTNPPISGEESIILHSIIDGIYKSSEENKEVKITLPDLL</sequence>
<gene>
    <name evidence="3" type="ORF">SACC_30330</name>
</gene>
<protein>
    <submittedName>
        <fullName evidence="3">Gfo/Idh/MocA family oxidoreductase</fullName>
    </submittedName>
</protein>
<dbReference type="InterPro" id="IPR051450">
    <property type="entry name" value="Gfo/Idh/MocA_Oxidoreductases"/>
</dbReference>
<dbReference type="Pfam" id="PF01408">
    <property type="entry name" value="GFO_IDH_MocA"/>
    <property type="match status" value="1"/>
</dbReference>
<dbReference type="AlphaFoldDB" id="A0AAQ4CW35"/>
<organism evidence="3 4">
    <name type="scientific">Saccharolobus caldissimus</name>
    <dbReference type="NCBI Taxonomy" id="1702097"/>
    <lineage>
        <taxon>Archaea</taxon>
        <taxon>Thermoproteota</taxon>
        <taxon>Thermoprotei</taxon>
        <taxon>Sulfolobales</taxon>
        <taxon>Sulfolobaceae</taxon>
        <taxon>Saccharolobus</taxon>
    </lineage>
</organism>